<keyword evidence="4" id="KW-1185">Reference proteome</keyword>
<protein>
    <recommendedName>
        <fullName evidence="2">CAAX prenyl protease 2/Lysostaphin resistance protein A-like domain-containing protein</fullName>
    </recommendedName>
</protein>
<organism evidence="3 4">
    <name type="scientific">Clostridium fungisolvens</name>
    <dbReference type="NCBI Taxonomy" id="1604897"/>
    <lineage>
        <taxon>Bacteria</taxon>
        <taxon>Bacillati</taxon>
        <taxon>Bacillota</taxon>
        <taxon>Clostridia</taxon>
        <taxon>Eubacteriales</taxon>
        <taxon>Clostridiaceae</taxon>
        <taxon>Clostridium</taxon>
    </lineage>
</organism>
<evidence type="ECO:0000256" key="1">
    <source>
        <dbReference type="SAM" id="Phobius"/>
    </source>
</evidence>
<dbReference type="GO" id="GO:0080120">
    <property type="term" value="P:CAAX-box protein maturation"/>
    <property type="evidence" value="ECO:0007669"/>
    <property type="project" value="UniProtKB-ARBA"/>
</dbReference>
<accession>A0A6V8SET0</accession>
<dbReference type="Pfam" id="PF02517">
    <property type="entry name" value="Rce1-like"/>
    <property type="match status" value="1"/>
</dbReference>
<feature type="transmembrane region" description="Helical" evidence="1">
    <location>
        <begin position="113"/>
        <end position="133"/>
    </location>
</feature>
<dbReference type="Proteomes" id="UP000580568">
    <property type="component" value="Unassembled WGS sequence"/>
</dbReference>
<dbReference type="EMBL" id="BLZR01000001">
    <property type="protein sequence ID" value="GFP75724.1"/>
    <property type="molecule type" value="Genomic_DNA"/>
</dbReference>
<evidence type="ECO:0000259" key="2">
    <source>
        <dbReference type="Pfam" id="PF02517"/>
    </source>
</evidence>
<comment type="caution">
    <text evidence="3">The sequence shown here is derived from an EMBL/GenBank/DDBJ whole genome shotgun (WGS) entry which is preliminary data.</text>
</comment>
<dbReference type="AlphaFoldDB" id="A0A6V8SET0"/>
<dbReference type="GO" id="GO:0004175">
    <property type="term" value="F:endopeptidase activity"/>
    <property type="evidence" value="ECO:0007669"/>
    <property type="project" value="UniProtKB-ARBA"/>
</dbReference>
<keyword evidence="1" id="KW-0812">Transmembrane</keyword>
<proteinExistence type="predicted"/>
<evidence type="ECO:0000313" key="4">
    <source>
        <dbReference type="Proteomes" id="UP000580568"/>
    </source>
</evidence>
<reference evidence="3 4" key="1">
    <citation type="submission" date="2020-07" db="EMBL/GenBank/DDBJ databases">
        <title>A new beta-1,3-glucan-decomposing anaerobic bacterium isolated from anoxic soil subjected to biological soil disinfestation.</title>
        <authorList>
            <person name="Ueki A."/>
            <person name="Tonouchi A."/>
        </authorList>
    </citation>
    <scope>NUCLEOTIDE SEQUENCE [LARGE SCALE GENOMIC DNA]</scope>
    <source>
        <strain evidence="3 4">TW1</strain>
    </source>
</reference>
<dbReference type="RefSeq" id="WP_183277205.1">
    <property type="nucleotide sequence ID" value="NZ_BLZR01000001.1"/>
</dbReference>
<feature type="transmembrane region" description="Helical" evidence="1">
    <location>
        <begin position="189"/>
        <end position="209"/>
    </location>
</feature>
<feature type="transmembrane region" description="Helical" evidence="1">
    <location>
        <begin position="68"/>
        <end position="93"/>
    </location>
</feature>
<evidence type="ECO:0000313" key="3">
    <source>
        <dbReference type="EMBL" id="GFP75724.1"/>
    </source>
</evidence>
<name>A0A6V8SET0_9CLOT</name>
<keyword evidence="1" id="KW-0472">Membrane</keyword>
<gene>
    <name evidence="3" type="ORF">bsdtw1_01816</name>
</gene>
<feature type="transmembrane region" description="Helical" evidence="1">
    <location>
        <begin position="154"/>
        <end position="183"/>
    </location>
</feature>
<feature type="transmembrane region" description="Helical" evidence="1">
    <location>
        <begin position="37"/>
        <end position="56"/>
    </location>
</feature>
<feature type="domain" description="CAAX prenyl protease 2/Lysostaphin resistance protein A-like" evidence="2">
    <location>
        <begin position="112"/>
        <end position="202"/>
    </location>
</feature>
<keyword evidence="1" id="KW-1133">Transmembrane helix</keyword>
<sequence>MGELKRSEKLAISSLIIVPLVWFVIFVVKPFNFWGEMSIAILFLGSIAVVADRKLLSLSLKKLTLRNILVGIGSAIILYFIFYVGNIVSGYLFPFKDAQITSVYSNRSQGSSVFIGFLLLFIIGPGEEIYWRGFIQNTLSKKFGENKGYVIATLLYAGVHIITFNFMLIVAALVCGIFWGWIYKKERNIVTIIISHALWDLIIFVLFPLM</sequence>
<feature type="transmembrane region" description="Helical" evidence="1">
    <location>
        <begin position="12"/>
        <end position="31"/>
    </location>
</feature>
<dbReference type="InterPro" id="IPR003675">
    <property type="entry name" value="Rce1/LyrA-like_dom"/>
</dbReference>